<dbReference type="Proteomes" id="UP000321085">
    <property type="component" value="Unassembled WGS sequence"/>
</dbReference>
<sequence>MSYGQVSVLLHPSTVPIIGIFRSFSSLEDQYDLTSLDAPEQTLALYTRPEAAKAIISDALLFAFALARQRAAPLSYKPLNSRQASMDEYCLLTLISSSRMPDSELTFEAATALGVASLGFMASLAADLVRQIDLAGMVLGTPDINEFRGIVGDRLLFEDELEYSPRQSEVKFHF</sequence>
<reference evidence="1 2" key="1">
    <citation type="submission" date="2019-07" db="EMBL/GenBank/DDBJ databases">
        <title>Whole genome shotgun sequence of Microvirga aerophila NBRC 106136.</title>
        <authorList>
            <person name="Hosoyama A."/>
            <person name="Uohara A."/>
            <person name="Ohji S."/>
            <person name="Ichikawa N."/>
        </authorList>
    </citation>
    <scope>NUCLEOTIDE SEQUENCE [LARGE SCALE GENOMIC DNA]</scope>
    <source>
        <strain evidence="1 2">NBRC 106136</strain>
    </source>
</reference>
<accession>A0A512BS80</accession>
<proteinExistence type="predicted"/>
<keyword evidence="2" id="KW-1185">Reference proteome</keyword>
<gene>
    <name evidence="1" type="ORF">MAE02_23630</name>
</gene>
<dbReference type="AlphaFoldDB" id="A0A512BS80"/>
<evidence type="ECO:0000313" key="1">
    <source>
        <dbReference type="EMBL" id="GEO14667.1"/>
    </source>
</evidence>
<evidence type="ECO:0000313" key="2">
    <source>
        <dbReference type="Proteomes" id="UP000321085"/>
    </source>
</evidence>
<name>A0A512BS80_9HYPH</name>
<protein>
    <submittedName>
        <fullName evidence="1">Uncharacterized protein</fullName>
    </submittedName>
</protein>
<organism evidence="1 2">
    <name type="scientific">Microvirga aerophila</name>
    <dbReference type="NCBI Taxonomy" id="670291"/>
    <lineage>
        <taxon>Bacteria</taxon>
        <taxon>Pseudomonadati</taxon>
        <taxon>Pseudomonadota</taxon>
        <taxon>Alphaproteobacteria</taxon>
        <taxon>Hyphomicrobiales</taxon>
        <taxon>Methylobacteriaceae</taxon>
        <taxon>Microvirga</taxon>
    </lineage>
</organism>
<comment type="caution">
    <text evidence="1">The sequence shown here is derived from an EMBL/GenBank/DDBJ whole genome shotgun (WGS) entry which is preliminary data.</text>
</comment>
<dbReference type="RefSeq" id="WP_147021757.1">
    <property type="nucleotide sequence ID" value="NZ_BJYU01000027.1"/>
</dbReference>
<dbReference type="EMBL" id="BJYU01000027">
    <property type="protein sequence ID" value="GEO14667.1"/>
    <property type="molecule type" value="Genomic_DNA"/>
</dbReference>